<keyword evidence="4 7" id="KW-0812">Transmembrane</keyword>
<accession>A0ABW0GSF7</accession>
<evidence type="ECO:0000313" key="9">
    <source>
        <dbReference type="Proteomes" id="UP001596122"/>
    </source>
</evidence>
<feature type="transmembrane region" description="Helical" evidence="7">
    <location>
        <begin position="12"/>
        <end position="32"/>
    </location>
</feature>
<keyword evidence="9" id="KW-1185">Reference proteome</keyword>
<dbReference type="RefSeq" id="WP_340270366.1">
    <property type="nucleotide sequence ID" value="NZ_JBBEOG010000006.1"/>
</dbReference>
<dbReference type="PANTHER" id="PTHR34584:SF1">
    <property type="entry name" value="NA(+)_H(+) ANTIPORTER SUBUNIT E1"/>
    <property type="match status" value="1"/>
</dbReference>
<dbReference type="Pfam" id="PF01899">
    <property type="entry name" value="MNHE"/>
    <property type="match status" value="1"/>
</dbReference>
<keyword evidence="3" id="KW-1003">Cell membrane</keyword>
<dbReference type="Proteomes" id="UP001596122">
    <property type="component" value="Unassembled WGS sequence"/>
</dbReference>
<keyword evidence="6 7" id="KW-0472">Membrane</keyword>
<keyword evidence="5 7" id="KW-1133">Transmembrane helix</keyword>
<proteinExistence type="inferred from homology"/>
<feature type="transmembrane region" description="Helical" evidence="7">
    <location>
        <begin position="73"/>
        <end position="94"/>
    </location>
</feature>
<comment type="caution">
    <text evidence="8">The sequence shown here is derived from an EMBL/GenBank/DDBJ whole genome shotgun (WGS) entry which is preliminary data.</text>
</comment>
<evidence type="ECO:0000256" key="3">
    <source>
        <dbReference type="ARBA" id="ARBA00022475"/>
    </source>
</evidence>
<evidence type="ECO:0000256" key="1">
    <source>
        <dbReference type="ARBA" id="ARBA00004651"/>
    </source>
</evidence>
<evidence type="ECO:0000256" key="2">
    <source>
        <dbReference type="ARBA" id="ARBA00006228"/>
    </source>
</evidence>
<reference evidence="9" key="1">
    <citation type="journal article" date="2019" name="Int. J. Syst. Evol. Microbiol.">
        <title>The Global Catalogue of Microorganisms (GCM) 10K type strain sequencing project: providing services to taxonomists for standard genome sequencing and annotation.</title>
        <authorList>
            <consortium name="The Broad Institute Genomics Platform"/>
            <consortium name="The Broad Institute Genome Sequencing Center for Infectious Disease"/>
            <person name="Wu L."/>
            <person name="Ma J."/>
        </authorList>
    </citation>
    <scope>NUCLEOTIDE SEQUENCE [LARGE SCALE GENOMIC DNA]</scope>
    <source>
        <strain evidence="9">CCUG 43114</strain>
    </source>
</reference>
<protein>
    <submittedName>
        <fullName evidence="8">Na+/H+ antiporter subunit E</fullName>
    </submittedName>
</protein>
<gene>
    <name evidence="8" type="ORF">ACFPJ6_18040</name>
</gene>
<evidence type="ECO:0000256" key="4">
    <source>
        <dbReference type="ARBA" id="ARBA00022692"/>
    </source>
</evidence>
<evidence type="ECO:0000256" key="5">
    <source>
        <dbReference type="ARBA" id="ARBA00022989"/>
    </source>
</evidence>
<evidence type="ECO:0000256" key="7">
    <source>
        <dbReference type="SAM" id="Phobius"/>
    </source>
</evidence>
<comment type="subcellular location">
    <subcellularLocation>
        <location evidence="1">Cell membrane</location>
        <topology evidence="1">Multi-pass membrane protein</topology>
    </subcellularLocation>
</comment>
<dbReference type="EMBL" id="JBHSLD010000028">
    <property type="protein sequence ID" value="MFC5382670.1"/>
    <property type="molecule type" value="Genomic_DNA"/>
</dbReference>
<feature type="transmembrane region" description="Helical" evidence="7">
    <location>
        <begin position="38"/>
        <end position="61"/>
    </location>
</feature>
<dbReference type="InterPro" id="IPR002758">
    <property type="entry name" value="Cation_antiport_E"/>
</dbReference>
<organism evidence="8 9">
    <name type="scientific">Aquipuribacter nitratireducens</name>
    <dbReference type="NCBI Taxonomy" id="650104"/>
    <lineage>
        <taxon>Bacteria</taxon>
        <taxon>Bacillati</taxon>
        <taxon>Actinomycetota</taxon>
        <taxon>Actinomycetes</taxon>
        <taxon>Micrococcales</taxon>
        <taxon>Intrasporangiaceae</taxon>
        <taxon>Aquipuribacter</taxon>
    </lineage>
</organism>
<dbReference type="PANTHER" id="PTHR34584">
    <property type="entry name" value="NA(+)/H(+) ANTIPORTER SUBUNIT E1"/>
    <property type="match status" value="1"/>
</dbReference>
<evidence type="ECO:0000313" key="8">
    <source>
        <dbReference type="EMBL" id="MFC5382670.1"/>
    </source>
</evidence>
<name>A0ABW0GSF7_9MICO</name>
<evidence type="ECO:0000256" key="6">
    <source>
        <dbReference type="ARBA" id="ARBA00023136"/>
    </source>
</evidence>
<comment type="similarity">
    <text evidence="2">Belongs to the CPA3 antiporters (TC 2.A.63) subunit E family.</text>
</comment>
<sequence length="189" mass="19554">MNGPRAGGATASLRWSAWPMVAWGALVWVLLWGGLQPLVLVSALPVALLCWLLTGLPAPVVPARPRLWPGLRALGALLVDLVRSTAAVVVAVVVRGPATRSAVVAVRAPSRSDVAVAVAANRVSLVPGTLVVAVDREADLLYVHCLDVRDEAGVERARARTQHAVDQVLAAFGEPAGRAAGVPADGGRP</sequence>